<keyword evidence="2 3" id="KW-0663">Pyridoxal phosphate</keyword>
<dbReference type="GO" id="GO:0000271">
    <property type="term" value="P:polysaccharide biosynthetic process"/>
    <property type="evidence" value="ECO:0007669"/>
    <property type="project" value="TreeGrafter"/>
</dbReference>
<dbReference type="Gene3D" id="3.90.1150.10">
    <property type="entry name" value="Aspartate Aminotransferase, domain 1"/>
    <property type="match status" value="1"/>
</dbReference>
<accession>A0A952FP06</accession>
<dbReference type="PIRSF" id="PIRSF000390">
    <property type="entry name" value="PLP_StrS"/>
    <property type="match status" value="1"/>
</dbReference>
<dbReference type="InterPro" id="IPR015422">
    <property type="entry name" value="PyrdxlP-dep_Trfase_small"/>
</dbReference>
<proteinExistence type="inferred from homology"/>
<dbReference type="EMBL" id="JAEKLZ010000436">
    <property type="protein sequence ID" value="MBW8728653.1"/>
    <property type="molecule type" value="Genomic_DNA"/>
</dbReference>
<comment type="caution">
    <text evidence="4">The sequence shown here is derived from an EMBL/GenBank/DDBJ whole genome shotgun (WGS) entry which is preliminary data.</text>
</comment>
<evidence type="ECO:0000313" key="4">
    <source>
        <dbReference type="EMBL" id="MBW8728653.1"/>
    </source>
</evidence>
<dbReference type="InterPro" id="IPR015421">
    <property type="entry name" value="PyrdxlP-dep_Trfase_major"/>
</dbReference>
<feature type="active site" description="Proton acceptor" evidence="1">
    <location>
        <position position="195"/>
    </location>
</feature>
<comment type="similarity">
    <text evidence="3">Belongs to the DegT/DnrJ/EryC1 family.</text>
</comment>
<dbReference type="InterPro" id="IPR015424">
    <property type="entry name" value="PyrdxlP-dep_Trfase"/>
</dbReference>
<keyword evidence="4" id="KW-0808">Transferase</keyword>
<gene>
    <name evidence="4" type="ORF">JF625_26345</name>
</gene>
<dbReference type="Pfam" id="PF01041">
    <property type="entry name" value="DegT_DnrJ_EryC1"/>
    <property type="match status" value="1"/>
</dbReference>
<feature type="modified residue" description="N6-(pyridoxal phosphate)lysine" evidence="2">
    <location>
        <position position="195"/>
    </location>
</feature>
<dbReference type="SUPFAM" id="SSF53383">
    <property type="entry name" value="PLP-dependent transferases"/>
    <property type="match status" value="1"/>
</dbReference>
<dbReference type="Gene3D" id="3.40.640.10">
    <property type="entry name" value="Type I PLP-dependent aspartate aminotransferase-like (Major domain)"/>
    <property type="match status" value="1"/>
</dbReference>
<protein>
    <submittedName>
        <fullName evidence="4">DegT/DnrJ/EryC1/StrS family aminotransferase</fullName>
    </submittedName>
</protein>
<dbReference type="GO" id="GO:0030170">
    <property type="term" value="F:pyridoxal phosphate binding"/>
    <property type="evidence" value="ECO:0007669"/>
    <property type="project" value="TreeGrafter"/>
</dbReference>
<dbReference type="InterPro" id="IPR000653">
    <property type="entry name" value="DegT/StrS_aminotransferase"/>
</dbReference>
<sequence length="375" mass="39949">MPVSLPFVDLKQQYTRLKPLIDARIHAVLDHGQYILGPEVAELEGELAQRAGARHCLTVASGTDALIMPLMARDIGPGDAVFVPAFTFTATAEAILLLGASPVFVDVDPATYLVDLADLERRIAATKAAGRLAPKAVIAVDLFGLPVDYPKLQAIADAHGLFVIDDAAQSFGGAFHGRPVGSLAPVTATSFYPAKPLGCYGDGGAIFTDDDELAAILKSIRVHGEGKSRYDTVRVGLNARFDTIQAAILLAKLPSFSDELEARDRLARHYSARLSNRVQTPVMPDGLVCAWAQYTIRVADRDAVRAKLGEAGVPTAIYYPTPMHLAEAYRAHGEGEGSLPVSEALSREVLSLPMHPFLSDADADRVCDAVIAAVG</sequence>
<dbReference type="AlphaFoldDB" id="A0A952FP06"/>
<reference evidence="4" key="1">
    <citation type="submission" date="2020-06" db="EMBL/GenBank/DDBJ databases">
        <title>Stable isotope informed genome-resolved metagenomics uncovers potential trophic interactions in rhizosphere soil.</title>
        <authorList>
            <person name="Starr E.P."/>
            <person name="Shi S."/>
            <person name="Blazewicz S.J."/>
            <person name="Koch B.J."/>
            <person name="Probst A.J."/>
            <person name="Hungate B.A."/>
            <person name="Pett-Ridge J."/>
            <person name="Firestone M.K."/>
            <person name="Banfield J.F."/>
        </authorList>
    </citation>
    <scope>NUCLEOTIDE SEQUENCE</scope>
    <source>
        <strain evidence="4">YM_69_17</strain>
    </source>
</reference>
<dbReference type="Proteomes" id="UP000700706">
    <property type="component" value="Unassembled WGS sequence"/>
</dbReference>
<dbReference type="PANTHER" id="PTHR30244:SF42">
    <property type="entry name" value="UDP-2-ACETAMIDO-2-DEOXY-3-OXO-D-GLUCURONATE AMINOTRANSFERASE"/>
    <property type="match status" value="1"/>
</dbReference>
<dbReference type="PANTHER" id="PTHR30244">
    <property type="entry name" value="TRANSAMINASE"/>
    <property type="match status" value="1"/>
</dbReference>
<keyword evidence="4" id="KW-0032">Aminotransferase</keyword>
<evidence type="ECO:0000256" key="2">
    <source>
        <dbReference type="PIRSR" id="PIRSR000390-2"/>
    </source>
</evidence>
<organism evidence="4 5">
    <name type="scientific">Inquilinus limosus</name>
    <dbReference type="NCBI Taxonomy" id="171674"/>
    <lineage>
        <taxon>Bacteria</taxon>
        <taxon>Pseudomonadati</taxon>
        <taxon>Pseudomonadota</taxon>
        <taxon>Alphaproteobacteria</taxon>
        <taxon>Rhodospirillales</taxon>
        <taxon>Rhodospirillaceae</taxon>
        <taxon>Inquilinus</taxon>
    </lineage>
</organism>
<dbReference type="GO" id="GO:0008483">
    <property type="term" value="F:transaminase activity"/>
    <property type="evidence" value="ECO:0007669"/>
    <property type="project" value="UniProtKB-KW"/>
</dbReference>
<evidence type="ECO:0000256" key="1">
    <source>
        <dbReference type="PIRSR" id="PIRSR000390-1"/>
    </source>
</evidence>
<name>A0A952FP06_9PROT</name>
<evidence type="ECO:0000256" key="3">
    <source>
        <dbReference type="RuleBase" id="RU004508"/>
    </source>
</evidence>
<dbReference type="CDD" id="cd00616">
    <property type="entry name" value="AHBA_syn"/>
    <property type="match status" value="1"/>
</dbReference>
<evidence type="ECO:0000313" key="5">
    <source>
        <dbReference type="Proteomes" id="UP000700706"/>
    </source>
</evidence>